<proteinExistence type="inferred from homology"/>
<reference evidence="10 11" key="1">
    <citation type="submission" date="2006-07" db="EMBL/GenBank/DDBJ databases">
        <title>Annotation of the draft genome assembly of Chlorobium ferroxidans DSM 13031.</title>
        <authorList>
            <consortium name="US DOE Joint Genome Institute (JGI-ORNL)"/>
            <person name="Larimer F."/>
            <person name="Land M."/>
            <person name="Hauser L."/>
        </authorList>
    </citation>
    <scope>NUCLEOTIDE SEQUENCE [LARGE SCALE GENOMIC DNA]</scope>
    <source>
        <strain evidence="10 11">DSM 13031</strain>
    </source>
</reference>
<dbReference type="Gene3D" id="3.40.50.300">
    <property type="entry name" value="P-loop containing nucleotide triphosphate hydrolases"/>
    <property type="match status" value="1"/>
</dbReference>
<reference evidence="10 11" key="2">
    <citation type="submission" date="2006-07" db="EMBL/GenBank/DDBJ databases">
        <title>Sequencing of the draft genome and assembly of Chlorobium ferroxidans DSM 13031.</title>
        <authorList>
            <consortium name="US DOE Joint Genome Institute (JGI-PGF)"/>
            <person name="Copeland A."/>
            <person name="Lucas S."/>
            <person name="Lapidus A."/>
            <person name="Barry K."/>
            <person name="Glavina del Rio T."/>
            <person name="Dalin E."/>
            <person name="Tice H."/>
            <person name="Bruce D."/>
            <person name="Pitluck S."/>
            <person name="Richardson P."/>
        </authorList>
    </citation>
    <scope>NUCLEOTIDE SEQUENCE [LARGE SCALE GENOMIC DNA]</scope>
    <source>
        <strain evidence="10 11">DSM 13031</strain>
    </source>
</reference>
<evidence type="ECO:0000256" key="5">
    <source>
        <dbReference type="ARBA" id="ARBA00022756"/>
    </source>
</evidence>
<feature type="active site" evidence="9">
    <location>
        <position position="41"/>
    </location>
</feature>
<organism evidence="10 11">
    <name type="scientific">Chlorobium ferrooxidans DSM 13031</name>
    <dbReference type="NCBI Taxonomy" id="377431"/>
    <lineage>
        <taxon>Bacteria</taxon>
        <taxon>Pseudomonadati</taxon>
        <taxon>Chlorobiota</taxon>
        <taxon>Chlorobiia</taxon>
        <taxon>Chlorobiales</taxon>
        <taxon>Chlorobiaceae</taxon>
        <taxon>Chlorobium/Pelodictyon group</taxon>
        <taxon>Chlorobium</taxon>
    </lineage>
</organism>
<dbReference type="SUPFAM" id="SSF52540">
    <property type="entry name" value="P-loop containing nucleoside triphosphate hydrolases"/>
    <property type="match status" value="1"/>
</dbReference>
<feature type="binding site" evidence="9">
    <location>
        <position position="118"/>
    </location>
    <ligand>
        <name>Mg(2+)</name>
        <dbReference type="ChEBI" id="CHEBI:18420"/>
    </ligand>
</feature>
<evidence type="ECO:0000256" key="2">
    <source>
        <dbReference type="ARBA" id="ARBA00022598"/>
    </source>
</evidence>
<dbReference type="Pfam" id="PF13500">
    <property type="entry name" value="AAA_26"/>
    <property type="match status" value="1"/>
</dbReference>
<evidence type="ECO:0000256" key="3">
    <source>
        <dbReference type="ARBA" id="ARBA00022723"/>
    </source>
</evidence>
<dbReference type="GO" id="GO:0042803">
    <property type="term" value="F:protein homodimerization activity"/>
    <property type="evidence" value="ECO:0007669"/>
    <property type="project" value="UniProtKB-ARBA"/>
</dbReference>
<feature type="binding site" evidence="9">
    <location>
        <position position="20"/>
    </location>
    <ligand>
        <name>Mg(2+)</name>
        <dbReference type="ChEBI" id="CHEBI:18420"/>
    </ligand>
</feature>
<comment type="function">
    <text evidence="9">Catalyzes a mechanistically unusual reaction, the ATP-dependent insertion of CO2 between the N7 and N8 nitrogen atoms of 7,8-diaminopelargonic acid (DAPA, also called 7,8-diammoniononanoate) to form a ureido ring.</text>
</comment>
<feature type="binding site" evidence="9">
    <location>
        <begin position="118"/>
        <end position="121"/>
    </location>
    <ligand>
        <name>ATP</name>
        <dbReference type="ChEBI" id="CHEBI:30616"/>
    </ligand>
</feature>
<dbReference type="CDD" id="cd03109">
    <property type="entry name" value="DTBS"/>
    <property type="match status" value="1"/>
</dbReference>
<dbReference type="AlphaFoldDB" id="Q0YTE2"/>
<comment type="similarity">
    <text evidence="9">Belongs to the dethiobiotin synthetase family.</text>
</comment>
<keyword evidence="6 9" id="KW-0067">ATP-binding</keyword>
<dbReference type="GO" id="GO:0005524">
    <property type="term" value="F:ATP binding"/>
    <property type="evidence" value="ECO:0007669"/>
    <property type="project" value="UniProtKB-UniRule"/>
</dbReference>
<keyword evidence="4 9" id="KW-0547">Nucleotide-binding</keyword>
<evidence type="ECO:0000313" key="10">
    <source>
        <dbReference type="EMBL" id="EAT59607.1"/>
    </source>
</evidence>
<dbReference type="PANTHER" id="PTHR43210">
    <property type="entry name" value="DETHIOBIOTIN SYNTHETASE"/>
    <property type="match status" value="1"/>
</dbReference>
<dbReference type="InterPro" id="IPR004472">
    <property type="entry name" value="DTB_synth_BioD"/>
</dbReference>
<feature type="binding site" evidence="9">
    <location>
        <position position="45"/>
    </location>
    <ligand>
        <name>substrate</name>
    </ligand>
</feature>
<dbReference type="EC" id="6.3.3.3" evidence="9"/>
<dbReference type="Proteomes" id="UP000004162">
    <property type="component" value="Unassembled WGS sequence"/>
</dbReference>
<comment type="cofactor">
    <cofactor evidence="9">
        <name>Mg(2+)</name>
        <dbReference type="ChEBI" id="CHEBI:18420"/>
    </cofactor>
</comment>
<comment type="catalytic activity">
    <reaction evidence="9">
        <text>(7R,8S)-7,8-diammoniononanoate + CO2 + ATP = (4R,5S)-dethiobiotin + ADP + phosphate + 3 H(+)</text>
        <dbReference type="Rhea" id="RHEA:15805"/>
        <dbReference type="ChEBI" id="CHEBI:15378"/>
        <dbReference type="ChEBI" id="CHEBI:16526"/>
        <dbReference type="ChEBI" id="CHEBI:30616"/>
        <dbReference type="ChEBI" id="CHEBI:43474"/>
        <dbReference type="ChEBI" id="CHEBI:149469"/>
        <dbReference type="ChEBI" id="CHEBI:149473"/>
        <dbReference type="ChEBI" id="CHEBI:456216"/>
        <dbReference type="EC" id="6.3.3.3"/>
    </reaction>
</comment>
<dbReference type="InterPro" id="IPR027417">
    <property type="entry name" value="P-loop_NTPase"/>
</dbReference>
<feature type="binding site" evidence="9">
    <location>
        <begin position="16"/>
        <end position="21"/>
    </location>
    <ligand>
        <name>ATP</name>
        <dbReference type="ChEBI" id="CHEBI:30616"/>
    </ligand>
</feature>
<keyword evidence="2 9" id="KW-0436">Ligase</keyword>
<comment type="catalytic activity">
    <reaction evidence="8">
        <text>(7R,8S)-8-amino-7-(carboxyamino)nonanoate + ATP = (4R,5S)-dethiobiotin + ADP + phosphate + H(+)</text>
        <dbReference type="Rhea" id="RHEA:63684"/>
        <dbReference type="ChEBI" id="CHEBI:15378"/>
        <dbReference type="ChEBI" id="CHEBI:30616"/>
        <dbReference type="ChEBI" id="CHEBI:43474"/>
        <dbReference type="ChEBI" id="CHEBI:149470"/>
        <dbReference type="ChEBI" id="CHEBI:149473"/>
        <dbReference type="ChEBI" id="CHEBI:456216"/>
    </reaction>
</comment>
<feature type="binding site" evidence="9">
    <location>
        <begin position="178"/>
        <end position="179"/>
    </location>
    <ligand>
        <name>ATP</name>
        <dbReference type="ChEBI" id="CHEBI:30616"/>
    </ligand>
</feature>
<evidence type="ECO:0000256" key="8">
    <source>
        <dbReference type="ARBA" id="ARBA00047386"/>
    </source>
</evidence>
<keyword evidence="11" id="KW-1185">Reference proteome</keyword>
<comment type="pathway">
    <text evidence="9">Cofactor biosynthesis; biotin biosynthesis; biotin from 7,8-diaminononanoate: step 1/2.</text>
</comment>
<dbReference type="FunFam" id="3.40.50.300:FF:000292">
    <property type="entry name" value="ATP-dependent dethiobiotin synthetase BioD"/>
    <property type="match status" value="1"/>
</dbReference>
<dbReference type="PIRSF" id="PIRSF006755">
    <property type="entry name" value="DTB_synth"/>
    <property type="match status" value="1"/>
</dbReference>
<gene>
    <name evidence="9" type="primary">bioD</name>
    <name evidence="10" type="ORF">CferDRAFT_1614</name>
</gene>
<evidence type="ECO:0000313" key="11">
    <source>
        <dbReference type="Proteomes" id="UP000004162"/>
    </source>
</evidence>
<keyword evidence="1 9" id="KW-0963">Cytoplasm</keyword>
<evidence type="ECO:0000256" key="7">
    <source>
        <dbReference type="ARBA" id="ARBA00022842"/>
    </source>
</evidence>
<feature type="binding site" evidence="9">
    <location>
        <position position="53"/>
    </location>
    <ligand>
        <name>ATP</name>
        <dbReference type="ChEBI" id="CHEBI:30616"/>
    </ligand>
</feature>
<dbReference type="GO" id="GO:0004141">
    <property type="term" value="F:dethiobiotin synthase activity"/>
    <property type="evidence" value="ECO:0007669"/>
    <property type="project" value="UniProtKB-UniRule"/>
</dbReference>
<dbReference type="EMBL" id="AASE01000003">
    <property type="protein sequence ID" value="EAT59607.1"/>
    <property type="molecule type" value="Genomic_DNA"/>
</dbReference>
<keyword evidence="3 9" id="KW-0479">Metal-binding</keyword>
<accession>Q0YTE2</accession>
<evidence type="ECO:0000256" key="1">
    <source>
        <dbReference type="ARBA" id="ARBA00022490"/>
    </source>
</evidence>
<protein>
    <recommendedName>
        <fullName evidence="9">ATP-dependent dethiobiotin synthetase BioD</fullName>
        <ecNumber evidence="9">6.3.3.3</ecNumber>
    </recommendedName>
    <alternativeName>
        <fullName evidence="9">DTB synthetase</fullName>
        <shortName evidence="9">DTBS</shortName>
    </alternativeName>
    <alternativeName>
        <fullName evidence="9">Dethiobiotin synthase</fullName>
    </alternativeName>
</protein>
<name>Q0YTE2_9CHLB</name>
<evidence type="ECO:0000256" key="6">
    <source>
        <dbReference type="ARBA" id="ARBA00022840"/>
    </source>
</evidence>
<dbReference type="GO" id="GO:0000287">
    <property type="term" value="F:magnesium ion binding"/>
    <property type="evidence" value="ECO:0007669"/>
    <property type="project" value="UniProtKB-UniRule"/>
</dbReference>
<comment type="caution">
    <text evidence="10">The sequence shown here is derived from an EMBL/GenBank/DDBJ whole genome shotgun (WGS) entry which is preliminary data.</text>
</comment>
<comment type="subcellular location">
    <subcellularLocation>
        <location evidence="9">Cytoplasm</location>
    </subcellularLocation>
</comment>
<dbReference type="GO" id="GO:0009102">
    <property type="term" value="P:biotin biosynthetic process"/>
    <property type="evidence" value="ECO:0007669"/>
    <property type="project" value="UniProtKB-UniRule"/>
</dbReference>
<dbReference type="PANTHER" id="PTHR43210:SF2">
    <property type="entry name" value="ATP-DEPENDENT DETHIOBIOTIN SYNTHETASE BIOD 2"/>
    <property type="match status" value="1"/>
</dbReference>
<keyword evidence="5 9" id="KW-0093">Biotin biosynthesis</keyword>
<dbReference type="NCBIfam" id="TIGR00347">
    <property type="entry name" value="bioD"/>
    <property type="match status" value="1"/>
</dbReference>
<dbReference type="GO" id="GO:0005829">
    <property type="term" value="C:cytosol"/>
    <property type="evidence" value="ECO:0007669"/>
    <property type="project" value="TreeGrafter"/>
</dbReference>
<evidence type="ECO:0000256" key="9">
    <source>
        <dbReference type="HAMAP-Rule" id="MF_00336"/>
    </source>
</evidence>
<comment type="caution">
    <text evidence="9">Lacks conserved residue(s) required for the propagation of feature annotation.</text>
</comment>
<dbReference type="UniPathway" id="UPA00078">
    <property type="reaction ID" value="UER00161"/>
</dbReference>
<comment type="subunit">
    <text evidence="9">Homodimer.</text>
</comment>
<keyword evidence="7 9" id="KW-0460">Magnesium</keyword>
<sequence>MLMKGAVVAISGIDTGIGKTYVTGLLARALQQQGREVITQKIVQTGCDGVAEDILEHRRIMGIGLQDADNEGLTAPYVFPYPASPHLSARLASREIDVLQIRRATFALQKRYDPVLLEGVGGLLVPLSRDLLFADYIRDAGYPLILVTSPRLGSINHTILSIEACVKRGIVIRGVIYNCFQESEQLIIDDTRELIRHWLHKEGFLAPLINIFDGALDPDGVTQLGL</sequence>
<evidence type="ECO:0000256" key="4">
    <source>
        <dbReference type="ARBA" id="ARBA00022741"/>
    </source>
</evidence>
<feature type="binding site" evidence="9">
    <location>
        <position position="53"/>
    </location>
    <ligand>
        <name>Mg(2+)</name>
        <dbReference type="ChEBI" id="CHEBI:18420"/>
    </ligand>
</feature>
<dbReference type="HAMAP" id="MF_00336">
    <property type="entry name" value="BioD"/>
    <property type="match status" value="1"/>
</dbReference>